<dbReference type="EMBL" id="JAAMPJ010000009">
    <property type="protein sequence ID" value="NGY63316.1"/>
    <property type="molecule type" value="Genomic_DNA"/>
</dbReference>
<comment type="caution">
    <text evidence="4">The sequence shown here is derived from an EMBL/GenBank/DDBJ whole genome shotgun (WGS) entry which is preliminary data.</text>
</comment>
<dbReference type="InterPro" id="IPR020904">
    <property type="entry name" value="Sc_DH/Rdtase_CS"/>
</dbReference>
<evidence type="ECO:0000313" key="4">
    <source>
        <dbReference type="EMBL" id="NGY63316.1"/>
    </source>
</evidence>
<proteinExistence type="inferred from homology"/>
<dbReference type="GO" id="GO:0032787">
    <property type="term" value="P:monocarboxylic acid metabolic process"/>
    <property type="evidence" value="ECO:0007669"/>
    <property type="project" value="UniProtKB-ARBA"/>
</dbReference>
<reference evidence="4 5" key="1">
    <citation type="submission" date="2020-03" db="EMBL/GenBank/DDBJ databases">
        <title>Isolation and identification of active actinomycetes.</title>
        <authorList>
            <person name="Sun X."/>
        </authorList>
    </citation>
    <scope>NUCLEOTIDE SEQUENCE [LARGE SCALE GENOMIC DNA]</scope>
    <source>
        <strain evidence="4 5">NEAU-D13</strain>
    </source>
</reference>
<organism evidence="4 5">
    <name type="scientific">Lentzea alba</name>
    <dbReference type="NCBI Taxonomy" id="2714351"/>
    <lineage>
        <taxon>Bacteria</taxon>
        <taxon>Bacillati</taxon>
        <taxon>Actinomycetota</taxon>
        <taxon>Actinomycetes</taxon>
        <taxon>Pseudonocardiales</taxon>
        <taxon>Pseudonocardiaceae</taxon>
        <taxon>Lentzea</taxon>
    </lineage>
</organism>
<accession>A0A7C9VXF3</accession>
<evidence type="ECO:0000313" key="5">
    <source>
        <dbReference type="Proteomes" id="UP000481360"/>
    </source>
</evidence>
<dbReference type="InterPro" id="IPR036291">
    <property type="entry name" value="NAD(P)-bd_dom_sf"/>
</dbReference>
<gene>
    <name evidence="4" type="ORF">G7043_30785</name>
</gene>
<dbReference type="InterPro" id="IPR002347">
    <property type="entry name" value="SDR_fam"/>
</dbReference>
<dbReference type="PANTHER" id="PTHR42879:SF2">
    <property type="entry name" value="3-OXOACYL-[ACYL-CARRIER-PROTEIN] REDUCTASE FABG"/>
    <property type="match status" value="1"/>
</dbReference>
<dbReference type="Proteomes" id="UP000481360">
    <property type="component" value="Unassembled WGS sequence"/>
</dbReference>
<evidence type="ECO:0000256" key="3">
    <source>
        <dbReference type="RuleBase" id="RU000363"/>
    </source>
</evidence>
<dbReference type="PROSITE" id="PS00061">
    <property type="entry name" value="ADH_SHORT"/>
    <property type="match status" value="1"/>
</dbReference>
<dbReference type="FunFam" id="3.40.50.720:FF:000084">
    <property type="entry name" value="Short-chain dehydrogenase reductase"/>
    <property type="match status" value="1"/>
</dbReference>
<keyword evidence="2" id="KW-0560">Oxidoreductase</keyword>
<dbReference type="Pfam" id="PF00106">
    <property type="entry name" value="adh_short"/>
    <property type="match status" value="1"/>
</dbReference>
<dbReference type="RefSeq" id="WP_166051570.1">
    <property type="nucleotide sequence ID" value="NZ_JAAMPJ010000009.1"/>
</dbReference>
<comment type="similarity">
    <text evidence="1 3">Belongs to the short-chain dehydrogenases/reductases (SDR) family.</text>
</comment>
<protein>
    <submittedName>
        <fullName evidence="4">SDR family oxidoreductase</fullName>
    </submittedName>
</protein>
<keyword evidence="5" id="KW-1185">Reference proteome</keyword>
<dbReference type="Gene3D" id="3.40.50.720">
    <property type="entry name" value="NAD(P)-binding Rossmann-like Domain"/>
    <property type="match status" value="1"/>
</dbReference>
<evidence type="ECO:0000256" key="2">
    <source>
        <dbReference type="ARBA" id="ARBA00023002"/>
    </source>
</evidence>
<dbReference type="SUPFAM" id="SSF51735">
    <property type="entry name" value="NAD(P)-binding Rossmann-fold domains"/>
    <property type="match status" value="1"/>
</dbReference>
<evidence type="ECO:0000256" key="1">
    <source>
        <dbReference type="ARBA" id="ARBA00006484"/>
    </source>
</evidence>
<dbReference type="PRINTS" id="PR00081">
    <property type="entry name" value="GDHRDH"/>
</dbReference>
<sequence length="255" mass="25315">MTSNSDLSGSSVVITGGGSGIGRAAALQFAGLGAKVVVADINGDAAKVVAEEITAAGGAAVVVAGDLTDSAVVDEVVATAVEEFGGLDVLVCNAGIMDSMNAAADVSDAEWERVIGVNLTAPFRLTRAALPHMLAKGKGAIVYTASEAGLRGSAAGLAYTSSKTGLIGLTRSVAVMYRDSGIRANAIAPGGVSTGISVNVDPDTHGPQVVGKYMQNIGRISQAEEQAAAIVFLASNAASNISGVVLPVDNGWSAV</sequence>
<dbReference type="PANTHER" id="PTHR42879">
    <property type="entry name" value="3-OXOACYL-(ACYL-CARRIER-PROTEIN) REDUCTASE"/>
    <property type="match status" value="1"/>
</dbReference>
<dbReference type="InterPro" id="IPR050259">
    <property type="entry name" value="SDR"/>
</dbReference>
<dbReference type="PRINTS" id="PR00080">
    <property type="entry name" value="SDRFAMILY"/>
</dbReference>
<dbReference type="GO" id="GO:0016491">
    <property type="term" value="F:oxidoreductase activity"/>
    <property type="evidence" value="ECO:0007669"/>
    <property type="project" value="UniProtKB-KW"/>
</dbReference>
<name>A0A7C9VXF3_9PSEU</name>
<dbReference type="AlphaFoldDB" id="A0A7C9VXF3"/>
<dbReference type="CDD" id="cd05233">
    <property type="entry name" value="SDR_c"/>
    <property type="match status" value="1"/>
</dbReference>